<evidence type="ECO:0000256" key="1">
    <source>
        <dbReference type="ARBA" id="ARBA00007626"/>
    </source>
</evidence>
<dbReference type="EMBL" id="JAAMPC010000013">
    <property type="protein sequence ID" value="KAG2267263.1"/>
    <property type="molecule type" value="Genomic_DNA"/>
</dbReference>
<evidence type="ECO:0000313" key="5">
    <source>
        <dbReference type="Proteomes" id="UP000886595"/>
    </source>
</evidence>
<evidence type="ECO:0000256" key="3">
    <source>
        <dbReference type="PROSITE-ProRule" id="PRU00708"/>
    </source>
</evidence>
<accession>A0A8X7QC86</accession>
<dbReference type="Proteomes" id="UP000886595">
    <property type="component" value="Unassembled WGS sequence"/>
</dbReference>
<dbReference type="OrthoDB" id="185373at2759"/>
<dbReference type="PANTHER" id="PTHR47938">
    <property type="entry name" value="RESPIRATORY COMPLEX I CHAPERONE (CIA84), PUTATIVE (AFU_ORTHOLOGUE AFUA_2G06020)-RELATED"/>
    <property type="match status" value="1"/>
</dbReference>
<feature type="repeat" description="PPR" evidence="3">
    <location>
        <begin position="130"/>
        <end position="164"/>
    </location>
</feature>
<evidence type="ECO:0008006" key="6">
    <source>
        <dbReference type="Google" id="ProtNLM"/>
    </source>
</evidence>
<dbReference type="PANTHER" id="PTHR47938:SF35">
    <property type="entry name" value="PENTATRICOPEPTIDE REPEAT-CONTAINING PROTEIN 4, MITOCHONDRIAL-RELATED"/>
    <property type="match status" value="1"/>
</dbReference>
<dbReference type="AlphaFoldDB" id="A0A8X7QC86"/>
<organism evidence="4 5">
    <name type="scientific">Brassica carinata</name>
    <name type="common">Ethiopian mustard</name>
    <name type="synonym">Abyssinian cabbage</name>
    <dbReference type="NCBI Taxonomy" id="52824"/>
    <lineage>
        <taxon>Eukaryota</taxon>
        <taxon>Viridiplantae</taxon>
        <taxon>Streptophyta</taxon>
        <taxon>Embryophyta</taxon>
        <taxon>Tracheophyta</taxon>
        <taxon>Spermatophyta</taxon>
        <taxon>Magnoliopsida</taxon>
        <taxon>eudicotyledons</taxon>
        <taxon>Gunneridae</taxon>
        <taxon>Pentapetalae</taxon>
        <taxon>rosids</taxon>
        <taxon>malvids</taxon>
        <taxon>Brassicales</taxon>
        <taxon>Brassicaceae</taxon>
        <taxon>Brassiceae</taxon>
        <taxon>Brassica</taxon>
    </lineage>
</organism>
<dbReference type="FunFam" id="1.25.40.10:FF:000558">
    <property type="entry name" value="Pentatricopeptide repeat-containing protein At5g39710"/>
    <property type="match status" value="1"/>
</dbReference>
<feature type="repeat" description="PPR" evidence="3">
    <location>
        <begin position="95"/>
        <end position="129"/>
    </location>
</feature>
<feature type="repeat" description="PPR" evidence="3">
    <location>
        <begin position="271"/>
        <end position="305"/>
    </location>
</feature>
<protein>
    <recommendedName>
        <fullName evidence="6">Pentatricopeptide repeat-containing protein</fullName>
    </recommendedName>
</protein>
<dbReference type="Gene3D" id="1.25.40.10">
    <property type="entry name" value="Tetratricopeptide repeat domain"/>
    <property type="match status" value="2"/>
</dbReference>
<dbReference type="PROSITE" id="PS51375">
    <property type="entry name" value="PPR"/>
    <property type="match status" value="6"/>
</dbReference>
<dbReference type="InterPro" id="IPR011990">
    <property type="entry name" value="TPR-like_helical_dom_sf"/>
</dbReference>
<feature type="repeat" description="PPR" evidence="3">
    <location>
        <begin position="235"/>
        <end position="270"/>
    </location>
</feature>
<sequence>MARSMISSFWERPKLNVNDSFVQFFDLLVYTYKDWGSDPHVFDVFFQLIPVTCTLTAFKDCDKTAAAIVVFRSFLRISEAHHLLLLMELKGYTPDVVSYSTVVNGYCRFGELEKVWKLIEVMKDKGLKPNSYTYGSVILLLCRSCKLAEAEEAFREMIRQGIVPDTVVYTTLIDGFCKRGNIRAASKFFHEMLSLDIAPDVLTYTAVISGFCRVGDMVEAGKLFHEMLCRGLEPDSITFTEVINGYCKAGQEHEGGLVLYRGMVEKGFSVSASTYSALIKGFFKRKKFVEAREVFEQMKREGLAGDKEIFDFFSDVRTQKLISVRVFLLKCAISSKIAQKDRDLFTADYQQREDVKSRSCKEAAAG</sequence>
<comment type="similarity">
    <text evidence="1">Belongs to the PPR family. P subfamily.</text>
</comment>
<gene>
    <name evidence="4" type="ORF">Bca52824_061818</name>
</gene>
<reference evidence="4 5" key="1">
    <citation type="submission" date="2020-02" db="EMBL/GenBank/DDBJ databases">
        <authorList>
            <person name="Ma Q."/>
            <person name="Huang Y."/>
            <person name="Song X."/>
            <person name="Pei D."/>
        </authorList>
    </citation>
    <scope>NUCLEOTIDE SEQUENCE [LARGE SCALE GENOMIC DNA]</scope>
    <source>
        <strain evidence="4">Sxm20200214</strain>
        <tissue evidence="4">Leaf</tissue>
    </source>
</reference>
<dbReference type="NCBIfam" id="TIGR00756">
    <property type="entry name" value="PPR"/>
    <property type="match status" value="6"/>
</dbReference>
<evidence type="ECO:0000313" key="4">
    <source>
        <dbReference type="EMBL" id="KAG2267263.1"/>
    </source>
</evidence>
<comment type="caution">
    <text evidence="4">The sequence shown here is derived from an EMBL/GenBank/DDBJ whole genome shotgun (WGS) entry which is preliminary data.</text>
</comment>
<proteinExistence type="inferred from homology"/>
<name>A0A8X7QC86_BRACI</name>
<dbReference type="GO" id="GO:0003729">
    <property type="term" value="F:mRNA binding"/>
    <property type="evidence" value="ECO:0007669"/>
    <property type="project" value="TreeGrafter"/>
</dbReference>
<dbReference type="Pfam" id="PF13041">
    <property type="entry name" value="PPR_2"/>
    <property type="match status" value="3"/>
</dbReference>
<dbReference type="InterPro" id="IPR002885">
    <property type="entry name" value="PPR_rpt"/>
</dbReference>
<feature type="repeat" description="PPR" evidence="3">
    <location>
        <begin position="200"/>
        <end position="234"/>
    </location>
</feature>
<feature type="repeat" description="PPR" evidence="3">
    <location>
        <begin position="165"/>
        <end position="199"/>
    </location>
</feature>
<keyword evidence="2" id="KW-0677">Repeat</keyword>
<keyword evidence="5" id="KW-1185">Reference proteome</keyword>
<evidence type="ECO:0000256" key="2">
    <source>
        <dbReference type="ARBA" id="ARBA00022737"/>
    </source>
</evidence>